<keyword evidence="1" id="KW-0413">Isomerase</keyword>
<evidence type="ECO:0000313" key="1">
    <source>
        <dbReference type="EMBL" id="PRY21370.1"/>
    </source>
</evidence>
<dbReference type="AlphaFoldDB" id="A0A2T0RJS8"/>
<dbReference type="Proteomes" id="UP000239209">
    <property type="component" value="Unassembled WGS sequence"/>
</dbReference>
<proteinExistence type="predicted"/>
<accession>A0A2T0RJS8</accession>
<organism evidence="1 2">
    <name type="scientific">Pseudosporangium ferrugineum</name>
    <dbReference type="NCBI Taxonomy" id="439699"/>
    <lineage>
        <taxon>Bacteria</taxon>
        <taxon>Bacillati</taxon>
        <taxon>Actinomycetota</taxon>
        <taxon>Actinomycetes</taxon>
        <taxon>Micromonosporales</taxon>
        <taxon>Micromonosporaceae</taxon>
        <taxon>Pseudosporangium</taxon>
    </lineage>
</organism>
<dbReference type="Gene3D" id="3.10.450.50">
    <property type="match status" value="1"/>
</dbReference>
<name>A0A2T0RJS8_9ACTN</name>
<gene>
    <name evidence="1" type="ORF">CLV70_12080</name>
</gene>
<dbReference type="GO" id="GO:0016853">
    <property type="term" value="F:isomerase activity"/>
    <property type="evidence" value="ECO:0007669"/>
    <property type="project" value="UniProtKB-KW"/>
</dbReference>
<dbReference type="RefSeq" id="WP_106130314.1">
    <property type="nucleotide sequence ID" value="NZ_PVZG01000020.1"/>
</dbReference>
<keyword evidence="2" id="KW-1185">Reference proteome</keyword>
<evidence type="ECO:0000313" key="2">
    <source>
        <dbReference type="Proteomes" id="UP000239209"/>
    </source>
</evidence>
<protein>
    <submittedName>
        <fullName evidence="1">Ketosteroid isomerase-like protein</fullName>
    </submittedName>
</protein>
<dbReference type="SUPFAM" id="SSF54427">
    <property type="entry name" value="NTF2-like"/>
    <property type="match status" value="1"/>
</dbReference>
<dbReference type="EMBL" id="PVZG01000020">
    <property type="protein sequence ID" value="PRY21370.1"/>
    <property type="molecule type" value="Genomic_DNA"/>
</dbReference>
<dbReference type="OrthoDB" id="9429407at2"/>
<reference evidence="1 2" key="1">
    <citation type="submission" date="2018-03" db="EMBL/GenBank/DDBJ databases">
        <title>Genomic Encyclopedia of Archaeal and Bacterial Type Strains, Phase II (KMG-II): from individual species to whole genera.</title>
        <authorList>
            <person name="Goeker M."/>
        </authorList>
    </citation>
    <scope>NUCLEOTIDE SEQUENCE [LARGE SCALE GENOMIC DNA]</scope>
    <source>
        <strain evidence="1 2">DSM 45348</strain>
    </source>
</reference>
<comment type="caution">
    <text evidence="1">The sequence shown here is derived from an EMBL/GenBank/DDBJ whole genome shotgun (WGS) entry which is preliminary data.</text>
</comment>
<sequence>MPQNEETVRTYFELIRGLRTGVDGSIEKLTALWDPDGVFEFAGTPPVTGTFTGLNAITVLYRNRFAASGMPLRLQGAAKEDESLETALGVVETDVHRVRVLDDDRVVAGWTTVIGTADRKGFQVSGSHAFTLKDGRITHLRVVVSPKPEDTAGFDREALSVDDIGRLSLAAWAVV</sequence>
<dbReference type="InterPro" id="IPR032710">
    <property type="entry name" value="NTF2-like_dom_sf"/>
</dbReference>